<evidence type="ECO:0000313" key="8">
    <source>
        <dbReference type="Proteomes" id="UP001183176"/>
    </source>
</evidence>
<sequence>MELVAGVAGASGEAGGELLRLVAGHPHLRLGAITANSQVGQPVSEVHPALAGRPGLADRVFDSPDGSDLGDSDLVFLALPRGEAAVMAGKLPASIRVVDLGPDHRLTDGSVWARTYGGPYAGSWPYALPELPGARARIGASSRLATPSCYATAVLLGSAPLVRAGIAGADDAVVTVLAGSSSAGRTGRSTQAKGGHLGSVISAAMRGYQVGGEHGSIPEIEQELTALTDRQARLSLVPVLAPTPRGILAICSLPLTRETTTEELRKLLTQMYLDEPFVRLMREGRWPATSACIGTNIALLQVAADPHADRCVVMCAIDNLGKGAAGQAVQGANLMFGLPEIAGLQA</sequence>
<dbReference type="HAMAP" id="MF_00150">
    <property type="entry name" value="ArgC_type1"/>
    <property type="match status" value="1"/>
</dbReference>
<feature type="domain" description="Semialdehyde dehydrogenase NAD-binding" evidence="6">
    <location>
        <begin position="4"/>
        <end position="139"/>
    </location>
</feature>
<dbReference type="CDD" id="cd24148">
    <property type="entry name" value="AGPR_1_actinobacAGPR_like"/>
    <property type="match status" value="1"/>
</dbReference>
<dbReference type="PANTHER" id="PTHR32338:SF10">
    <property type="entry name" value="N-ACETYL-GAMMA-GLUTAMYL-PHOSPHATE REDUCTASE, CHLOROPLASTIC-RELATED"/>
    <property type="match status" value="1"/>
</dbReference>
<protein>
    <recommendedName>
        <fullName evidence="5">N-acetyl-gamma-glutamyl-phosphate reductase</fullName>
        <shortName evidence="5">AGPR</shortName>
        <ecNumber evidence="5">1.2.1.38</ecNumber>
    </recommendedName>
    <alternativeName>
        <fullName evidence="5">N-acetyl-glutamate semialdehyde dehydrogenase</fullName>
        <shortName evidence="5">NAGSA dehydrogenase</shortName>
    </alternativeName>
</protein>
<dbReference type="SUPFAM" id="SSF51735">
    <property type="entry name" value="NAD(P)-binding Rossmann-fold domains"/>
    <property type="match status" value="1"/>
</dbReference>
<comment type="pathway">
    <text evidence="5">Amino-acid biosynthesis; L-arginine biosynthesis; N(2)-acetyl-L-ornithine from L-glutamate: step 3/4.</text>
</comment>
<comment type="catalytic activity">
    <reaction evidence="5">
        <text>N-acetyl-L-glutamate 5-semialdehyde + phosphate + NADP(+) = N-acetyl-L-glutamyl 5-phosphate + NADPH + H(+)</text>
        <dbReference type="Rhea" id="RHEA:21588"/>
        <dbReference type="ChEBI" id="CHEBI:15378"/>
        <dbReference type="ChEBI" id="CHEBI:29123"/>
        <dbReference type="ChEBI" id="CHEBI:43474"/>
        <dbReference type="ChEBI" id="CHEBI:57783"/>
        <dbReference type="ChEBI" id="CHEBI:57936"/>
        <dbReference type="ChEBI" id="CHEBI:58349"/>
        <dbReference type="EC" id="1.2.1.38"/>
    </reaction>
</comment>
<keyword evidence="1 5" id="KW-0055">Arginine biosynthesis</keyword>
<dbReference type="InterPro" id="IPR000534">
    <property type="entry name" value="Semialdehyde_DH_NAD-bd"/>
</dbReference>
<organism evidence="7 8">
    <name type="scientific">Jatrophihabitans lederbergiae</name>
    <dbReference type="NCBI Taxonomy" id="3075547"/>
    <lineage>
        <taxon>Bacteria</taxon>
        <taxon>Bacillati</taxon>
        <taxon>Actinomycetota</taxon>
        <taxon>Actinomycetes</taxon>
        <taxon>Jatrophihabitantales</taxon>
        <taxon>Jatrophihabitantaceae</taxon>
        <taxon>Jatrophihabitans</taxon>
    </lineage>
</organism>
<evidence type="ECO:0000259" key="6">
    <source>
        <dbReference type="SMART" id="SM00859"/>
    </source>
</evidence>
<dbReference type="RefSeq" id="WP_311424589.1">
    <property type="nucleotide sequence ID" value="NZ_JAVREH010000039.1"/>
</dbReference>
<gene>
    <name evidence="5 7" type="primary">argC</name>
    <name evidence="7" type="ORF">RM423_18830</name>
</gene>
<dbReference type="Pfam" id="PF22698">
    <property type="entry name" value="Semialdhyde_dhC_1"/>
    <property type="match status" value="1"/>
</dbReference>
<keyword evidence="8" id="KW-1185">Reference proteome</keyword>
<comment type="caution">
    <text evidence="7">The sequence shown here is derived from an EMBL/GenBank/DDBJ whole genome shotgun (WGS) entry which is preliminary data.</text>
</comment>
<dbReference type="Pfam" id="PF01118">
    <property type="entry name" value="Semialdhyde_dh"/>
    <property type="match status" value="1"/>
</dbReference>
<evidence type="ECO:0000256" key="4">
    <source>
        <dbReference type="ARBA" id="ARBA00023002"/>
    </source>
</evidence>
<comment type="subcellular location">
    <subcellularLocation>
        <location evidence="5">Cytoplasm</location>
    </subcellularLocation>
</comment>
<dbReference type="Gene3D" id="3.40.50.720">
    <property type="entry name" value="NAD(P)-binding Rossmann-like Domain"/>
    <property type="match status" value="1"/>
</dbReference>
<dbReference type="InterPro" id="IPR000706">
    <property type="entry name" value="AGPR_type-1"/>
</dbReference>
<dbReference type="GO" id="GO:0003942">
    <property type="term" value="F:N-acetyl-gamma-glutamyl-phosphate reductase activity"/>
    <property type="evidence" value="ECO:0007669"/>
    <property type="project" value="UniProtKB-EC"/>
</dbReference>
<dbReference type="InterPro" id="IPR058924">
    <property type="entry name" value="AGPR_dimerisation_dom"/>
</dbReference>
<evidence type="ECO:0000256" key="2">
    <source>
        <dbReference type="ARBA" id="ARBA00022605"/>
    </source>
</evidence>
<comment type="function">
    <text evidence="5">Catalyzes the NADPH-dependent reduction of N-acetyl-5-glutamyl phosphate to yield N-acetyl-L-glutamate 5-semialdehyde.</text>
</comment>
<dbReference type="Proteomes" id="UP001183176">
    <property type="component" value="Unassembled WGS sequence"/>
</dbReference>
<dbReference type="PANTHER" id="PTHR32338">
    <property type="entry name" value="N-ACETYL-GAMMA-GLUTAMYL-PHOSPHATE REDUCTASE, CHLOROPLASTIC-RELATED-RELATED"/>
    <property type="match status" value="1"/>
</dbReference>
<dbReference type="InterPro" id="IPR050085">
    <property type="entry name" value="AGPR"/>
</dbReference>
<dbReference type="InterPro" id="IPR036291">
    <property type="entry name" value="NAD(P)-bd_dom_sf"/>
</dbReference>
<dbReference type="EMBL" id="JAVREH010000039">
    <property type="protein sequence ID" value="MDT0263442.1"/>
    <property type="molecule type" value="Genomic_DNA"/>
</dbReference>
<dbReference type="SMART" id="SM00859">
    <property type="entry name" value="Semialdhyde_dh"/>
    <property type="match status" value="1"/>
</dbReference>
<comment type="similarity">
    <text evidence="5">Belongs to the NAGSA dehydrogenase family. Type 1 subfamily.</text>
</comment>
<keyword evidence="4 5" id="KW-0560">Oxidoreductase</keyword>
<reference evidence="8" key="1">
    <citation type="submission" date="2023-07" db="EMBL/GenBank/DDBJ databases">
        <title>30 novel species of actinomycetes from the DSMZ collection.</title>
        <authorList>
            <person name="Nouioui I."/>
        </authorList>
    </citation>
    <scope>NUCLEOTIDE SEQUENCE [LARGE SCALE GENOMIC DNA]</scope>
    <source>
        <strain evidence="8">DSM 44399</strain>
    </source>
</reference>
<dbReference type="CDD" id="cd23934">
    <property type="entry name" value="AGPR_1_C"/>
    <property type="match status" value="1"/>
</dbReference>
<accession>A0ABU2JEM7</accession>
<evidence type="ECO:0000256" key="1">
    <source>
        <dbReference type="ARBA" id="ARBA00022571"/>
    </source>
</evidence>
<evidence type="ECO:0000313" key="7">
    <source>
        <dbReference type="EMBL" id="MDT0263442.1"/>
    </source>
</evidence>
<dbReference type="EC" id="1.2.1.38" evidence="5"/>
<evidence type="ECO:0000256" key="3">
    <source>
        <dbReference type="ARBA" id="ARBA00022857"/>
    </source>
</evidence>
<dbReference type="Gene3D" id="3.30.360.10">
    <property type="entry name" value="Dihydrodipicolinate Reductase, domain 2"/>
    <property type="match status" value="1"/>
</dbReference>
<name>A0ABU2JEM7_9ACTN</name>
<dbReference type="NCBIfam" id="TIGR01850">
    <property type="entry name" value="argC"/>
    <property type="match status" value="1"/>
</dbReference>
<feature type="active site" evidence="5">
    <location>
        <position position="149"/>
    </location>
</feature>
<keyword evidence="2 5" id="KW-0028">Amino-acid biosynthesis</keyword>
<keyword evidence="3 5" id="KW-0521">NADP</keyword>
<dbReference type="SUPFAM" id="SSF55347">
    <property type="entry name" value="Glyceraldehyde-3-phosphate dehydrogenase-like, C-terminal domain"/>
    <property type="match status" value="1"/>
</dbReference>
<proteinExistence type="inferred from homology"/>
<evidence type="ECO:0000256" key="5">
    <source>
        <dbReference type="HAMAP-Rule" id="MF_00150"/>
    </source>
</evidence>
<keyword evidence="5" id="KW-0963">Cytoplasm</keyword>